<dbReference type="EMBL" id="FOXR01000017">
    <property type="protein sequence ID" value="SFQ20141.1"/>
    <property type="molecule type" value="Genomic_DNA"/>
</dbReference>
<evidence type="ECO:0000313" key="2">
    <source>
        <dbReference type="Proteomes" id="UP000198577"/>
    </source>
</evidence>
<organism evidence="1 2">
    <name type="scientific">Caldicoprobacter faecalis</name>
    <dbReference type="NCBI Taxonomy" id="937334"/>
    <lineage>
        <taxon>Bacteria</taxon>
        <taxon>Bacillati</taxon>
        <taxon>Bacillota</taxon>
        <taxon>Clostridia</taxon>
        <taxon>Caldicoprobacterales</taxon>
        <taxon>Caldicoprobacteraceae</taxon>
        <taxon>Caldicoprobacter</taxon>
    </lineage>
</organism>
<dbReference type="AlphaFoldDB" id="A0A1I5WKN5"/>
<dbReference type="STRING" id="937334.SAMN05444406_11744"/>
<reference evidence="1 2" key="1">
    <citation type="submission" date="2016-10" db="EMBL/GenBank/DDBJ databases">
        <authorList>
            <person name="de Groot N.N."/>
        </authorList>
    </citation>
    <scope>NUCLEOTIDE SEQUENCE [LARGE SCALE GENOMIC DNA]</scope>
    <source>
        <strain evidence="1 2">DSM 20678</strain>
    </source>
</reference>
<protein>
    <submittedName>
        <fullName evidence="1">Uncharacterized protein</fullName>
    </submittedName>
</protein>
<keyword evidence="2" id="KW-1185">Reference proteome</keyword>
<gene>
    <name evidence="1" type="ORF">SAMN05444406_11744</name>
</gene>
<evidence type="ECO:0000313" key="1">
    <source>
        <dbReference type="EMBL" id="SFQ20141.1"/>
    </source>
</evidence>
<sequence length="86" mass="10336">MQFLFYLDTQTEVIAWFDWQGNLMPIKFRYLTEDECYVRIKIELKSVLTDLEERRCLGTGARPITATYCIRFDFGKYRYREEVGCA</sequence>
<dbReference type="Proteomes" id="UP000198577">
    <property type="component" value="Unassembled WGS sequence"/>
</dbReference>
<name>A0A1I5WKN5_9FIRM</name>
<accession>A0A1I5WKN5</accession>
<proteinExistence type="predicted"/>